<protein>
    <submittedName>
        <fullName evidence="1">DUF1064 domain-containing protein</fullName>
    </submittedName>
</protein>
<dbReference type="Proteomes" id="UP001436297">
    <property type="component" value="Chromosome"/>
</dbReference>
<dbReference type="Gene3D" id="3.40.91.30">
    <property type="match status" value="1"/>
</dbReference>
<dbReference type="EMBL" id="CP128355">
    <property type="protein sequence ID" value="XAF69607.1"/>
    <property type="molecule type" value="Genomic_DNA"/>
</dbReference>
<proteinExistence type="predicted"/>
<sequence length="141" mass="17047">MSKYNAKKIEYKGHVFDSKVECEYYQHLESKMNGVNYDRIEIQPRYELVPKFGKQRKAEYIADFALYLNDELIEVIDVKGRPTETAKLKAKMFRYLYRDVKLTWICKAPKYTGQEWITYEELIKVRRERKKEKMKNGKNQT</sequence>
<dbReference type="InterPro" id="IPR009414">
    <property type="entry name" value="DUF1064"/>
</dbReference>
<evidence type="ECO:0000313" key="1">
    <source>
        <dbReference type="EMBL" id="XAF69607.1"/>
    </source>
</evidence>
<organism evidence="1 2">
    <name type="scientific">Staphylococcus hsinchuensis</name>
    <dbReference type="NCBI Taxonomy" id="3051183"/>
    <lineage>
        <taxon>Bacteria</taxon>
        <taxon>Bacillati</taxon>
        <taxon>Bacillota</taxon>
        <taxon>Bacilli</taxon>
        <taxon>Bacillales</taxon>
        <taxon>Staphylococcaceae</taxon>
        <taxon>Staphylococcus</taxon>
    </lineage>
</organism>
<dbReference type="RefSeq" id="WP_342610241.1">
    <property type="nucleotide sequence ID" value="NZ_CP128355.1"/>
</dbReference>
<accession>A0ABZ3E9P4</accession>
<dbReference type="Pfam" id="PF06356">
    <property type="entry name" value="DUF1064"/>
    <property type="match status" value="1"/>
</dbReference>
<name>A0ABZ3E9P4_9STAP</name>
<keyword evidence="2" id="KW-1185">Reference proteome</keyword>
<gene>
    <name evidence="1" type="ORF">QQM35_05900</name>
</gene>
<evidence type="ECO:0000313" key="2">
    <source>
        <dbReference type="Proteomes" id="UP001436297"/>
    </source>
</evidence>
<reference evidence="1 2" key="1">
    <citation type="journal article" date="2024" name="Pathogens">
        <title>Staphylococcus hsinchuensis sp. nov., Isolated from Soymilk.</title>
        <authorList>
            <person name="Wang Y.T."/>
            <person name="Lin Y.C."/>
            <person name="Hsieh Y.H."/>
            <person name="Lin Y.T."/>
            <person name="Hamada M."/>
            <person name="Chen C.C."/>
            <person name="Liou J.S."/>
            <person name="Lee A.Y."/>
            <person name="Zhang W.L."/>
            <person name="Chen Y.T."/>
            <person name="Huang C.H."/>
        </authorList>
    </citation>
    <scope>NUCLEOTIDE SEQUENCE [LARGE SCALE GENOMIC DNA]</scope>
    <source>
        <strain evidence="1 2">H164</strain>
    </source>
</reference>